<evidence type="ECO:0008006" key="4">
    <source>
        <dbReference type="Google" id="ProtNLM"/>
    </source>
</evidence>
<reference evidence="2 3" key="1">
    <citation type="submission" date="2023-04" db="EMBL/GenBank/DDBJ databases">
        <title>Clostridium tannerae sp. nov., isolated from the fecal material of an alpaca.</title>
        <authorList>
            <person name="Miller S."/>
            <person name="Hendry M."/>
            <person name="King J."/>
            <person name="Sankaranarayanan K."/>
            <person name="Lawson P.A."/>
        </authorList>
    </citation>
    <scope>NUCLEOTIDE SEQUENCE [LARGE SCALE GENOMIC DNA]</scope>
    <source>
        <strain evidence="2 3">A1-XYC3</strain>
    </source>
</reference>
<organism evidence="2 3">
    <name type="scientific">Clostridium tanneri</name>
    <dbReference type="NCBI Taxonomy" id="3037988"/>
    <lineage>
        <taxon>Bacteria</taxon>
        <taxon>Bacillati</taxon>
        <taxon>Bacillota</taxon>
        <taxon>Clostridia</taxon>
        <taxon>Eubacteriales</taxon>
        <taxon>Clostridiaceae</taxon>
        <taxon>Clostridium</taxon>
    </lineage>
</organism>
<feature type="transmembrane region" description="Helical" evidence="1">
    <location>
        <begin position="36"/>
        <end position="55"/>
    </location>
</feature>
<accession>A0ABU4JRE6</accession>
<comment type="caution">
    <text evidence="2">The sequence shown here is derived from an EMBL/GenBank/DDBJ whole genome shotgun (WGS) entry which is preliminary data.</text>
</comment>
<gene>
    <name evidence="2" type="ORF">P8V03_05980</name>
</gene>
<keyword evidence="3" id="KW-1185">Reference proteome</keyword>
<dbReference type="Proteomes" id="UP001281656">
    <property type="component" value="Unassembled WGS sequence"/>
</dbReference>
<protein>
    <recommendedName>
        <fullName evidence="4">DUF2232 domain-containing protein</fullName>
    </recommendedName>
</protein>
<evidence type="ECO:0000313" key="3">
    <source>
        <dbReference type="Proteomes" id="UP001281656"/>
    </source>
</evidence>
<feature type="transmembrane region" description="Helical" evidence="1">
    <location>
        <begin position="12"/>
        <end position="29"/>
    </location>
</feature>
<name>A0ABU4JRE6_9CLOT</name>
<feature type="transmembrane region" description="Helical" evidence="1">
    <location>
        <begin position="61"/>
        <end position="89"/>
    </location>
</feature>
<proteinExistence type="predicted"/>
<feature type="transmembrane region" description="Helical" evidence="1">
    <location>
        <begin position="134"/>
        <end position="162"/>
    </location>
</feature>
<dbReference type="EMBL" id="JARUJP010000005">
    <property type="protein sequence ID" value="MDW8800700.1"/>
    <property type="molecule type" value="Genomic_DNA"/>
</dbReference>
<evidence type="ECO:0000256" key="1">
    <source>
        <dbReference type="SAM" id="Phobius"/>
    </source>
</evidence>
<keyword evidence="1" id="KW-0812">Transmembrane</keyword>
<keyword evidence="1" id="KW-1133">Transmembrane helix</keyword>
<keyword evidence="1" id="KW-0472">Membrane</keyword>
<evidence type="ECO:0000313" key="2">
    <source>
        <dbReference type="EMBL" id="MDW8800700.1"/>
    </source>
</evidence>
<feature type="transmembrane region" description="Helical" evidence="1">
    <location>
        <begin position="110"/>
        <end position="128"/>
    </location>
</feature>
<sequence length="174" mass="19759">MNSRRKKTGYIAKGGLFTAIGVILIYLSTIVPVNKAYLLVVASCIIPLSVITTNIKNAVVIYFATSLLSLVVCGIRNTVVAYIVFFGLYGIIKFYVEKLRKIHIEIMLKLAFFNITLGLLFLAYKLFFPNLLNVYIPMYVLIIGAQIVFIIFDYILTVFIGYSNRYFIKNDNKL</sequence>
<dbReference type="RefSeq" id="WP_318797244.1">
    <property type="nucleotide sequence ID" value="NZ_JARUJP010000005.1"/>
</dbReference>